<gene>
    <name evidence="3" type="ORF">MENT_LOCUS20736</name>
</gene>
<dbReference type="AlphaFoldDB" id="A0A6V7V341"/>
<feature type="transmembrane region" description="Helical" evidence="2">
    <location>
        <begin position="88"/>
        <end position="105"/>
    </location>
</feature>
<reference evidence="3 4" key="1">
    <citation type="submission" date="2020-08" db="EMBL/GenBank/DDBJ databases">
        <authorList>
            <person name="Koutsovoulos G."/>
            <person name="Danchin GJ E."/>
        </authorList>
    </citation>
    <scope>NUCLEOTIDE SEQUENCE [LARGE SCALE GENOMIC DNA]</scope>
</reference>
<sequence length="245" mass="27681">MDTLEVDPAPPPYNVGTTTTATTTTTRGSNNGAREGCNCVSASELEMALEQFRYYKRALGITSFIMLMYLLELAVIGYNCKCPPDHLFGFFIAGCMCLLALLGCLRQKTWMLLPMFWLHVTSFVIFSVAFVLSIFCMFNTAYWDKALDKLPLLQQVTNDLLSGFSKREALLVFMVFSLLCILISGAMTINMWMLQDRMSKYCSDLHRIALSMFGSKTDLKNPALVKHMRMHVLARSRKMSRAIVV</sequence>
<feature type="compositionally biased region" description="Low complexity" evidence="1">
    <location>
        <begin position="17"/>
        <end position="26"/>
    </location>
</feature>
<evidence type="ECO:0000313" key="4">
    <source>
        <dbReference type="Proteomes" id="UP000580250"/>
    </source>
</evidence>
<dbReference type="EMBL" id="CAJEWN010000152">
    <property type="protein sequence ID" value="CAD2169402.1"/>
    <property type="molecule type" value="Genomic_DNA"/>
</dbReference>
<accession>A0A6V7V341</accession>
<name>A0A6V7V341_MELEN</name>
<protein>
    <submittedName>
        <fullName evidence="3">Uncharacterized protein</fullName>
    </submittedName>
</protein>
<evidence type="ECO:0000256" key="1">
    <source>
        <dbReference type="SAM" id="MobiDB-lite"/>
    </source>
</evidence>
<dbReference type="Proteomes" id="UP000580250">
    <property type="component" value="Unassembled WGS sequence"/>
</dbReference>
<evidence type="ECO:0000256" key="2">
    <source>
        <dbReference type="SAM" id="Phobius"/>
    </source>
</evidence>
<organism evidence="3 4">
    <name type="scientific">Meloidogyne enterolobii</name>
    <name type="common">Root-knot nematode worm</name>
    <name type="synonym">Meloidogyne mayaguensis</name>
    <dbReference type="NCBI Taxonomy" id="390850"/>
    <lineage>
        <taxon>Eukaryota</taxon>
        <taxon>Metazoa</taxon>
        <taxon>Ecdysozoa</taxon>
        <taxon>Nematoda</taxon>
        <taxon>Chromadorea</taxon>
        <taxon>Rhabditida</taxon>
        <taxon>Tylenchina</taxon>
        <taxon>Tylenchomorpha</taxon>
        <taxon>Tylenchoidea</taxon>
        <taxon>Meloidogynidae</taxon>
        <taxon>Meloidogyninae</taxon>
        <taxon>Meloidogyne</taxon>
    </lineage>
</organism>
<evidence type="ECO:0000313" key="3">
    <source>
        <dbReference type="EMBL" id="CAD2169402.1"/>
    </source>
</evidence>
<keyword evidence="2" id="KW-0472">Membrane</keyword>
<proteinExistence type="predicted"/>
<comment type="caution">
    <text evidence="3">The sequence shown here is derived from an EMBL/GenBank/DDBJ whole genome shotgun (WGS) entry which is preliminary data.</text>
</comment>
<feature type="transmembrane region" description="Helical" evidence="2">
    <location>
        <begin position="169"/>
        <end position="193"/>
    </location>
</feature>
<keyword evidence="2" id="KW-1133">Transmembrane helix</keyword>
<feature type="region of interest" description="Disordered" evidence="1">
    <location>
        <begin position="1"/>
        <end position="29"/>
    </location>
</feature>
<keyword evidence="2" id="KW-0812">Transmembrane</keyword>
<feature type="transmembrane region" description="Helical" evidence="2">
    <location>
        <begin position="58"/>
        <end position="76"/>
    </location>
</feature>
<feature type="transmembrane region" description="Helical" evidence="2">
    <location>
        <begin position="117"/>
        <end position="143"/>
    </location>
</feature>